<comment type="caution">
    <text evidence="2">The sequence shown here is derived from an EMBL/GenBank/DDBJ whole genome shotgun (WGS) entry which is preliminary data.</text>
</comment>
<sequence>MTATALARVLSPSSYSRDPTPPVGVRTLTGTGARNPAITVLATRSENLLTYPVASHIHVFVVLPGGSSRWIKNDVGFPTQQFNSHLHSQ</sequence>
<reference evidence="2 3" key="1">
    <citation type="journal article" date="2019" name="Sci. Rep.">
        <title>Orb-weaving spider Araneus ventricosus genome elucidates the spidroin gene catalogue.</title>
        <authorList>
            <person name="Kono N."/>
            <person name="Nakamura H."/>
            <person name="Ohtoshi R."/>
            <person name="Moran D.A.P."/>
            <person name="Shinohara A."/>
            <person name="Yoshida Y."/>
            <person name="Fujiwara M."/>
            <person name="Mori M."/>
            <person name="Tomita M."/>
            <person name="Arakawa K."/>
        </authorList>
    </citation>
    <scope>NUCLEOTIDE SEQUENCE [LARGE SCALE GENOMIC DNA]</scope>
</reference>
<keyword evidence="3" id="KW-1185">Reference proteome</keyword>
<feature type="region of interest" description="Disordered" evidence="1">
    <location>
        <begin position="1"/>
        <end position="30"/>
    </location>
</feature>
<gene>
    <name evidence="2" type="ORF">AVEN_275467_1</name>
</gene>
<protein>
    <submittedName>
        <fullName evidence="2">Uncharacterized protein</fullName>
    </submittedName>
</protein>
<accession>A0A4Y2LBI5</accession>
<organism evidence="2 3">
    <name type="scientific">Araneus ventricosus</name>
    <name type="common">Orbweaver spider</name>
    <name type="synonym">Epeira ventricosa</name>
    <dbReference type="NCBI Taxonomy" id="182803"/>
    <lineage>
        <taxon>Eukaryota</taxon>
        <taxon>Metazoa</taxon>
        <taxon>Ecdysozoa</taxon>
        <taxon>Arthropoda</taxon>
        <taxon>Chelicerata</taxon>
        <taxon>Arachnida</taxon>
        <taxon>Araneae</taxon>
        <taxon>Araneomorphae</taxon>
        <taxon>Entelegynae</taxon>
        <taxon>Araneoidea</taxon>
        <taxon>Araneidae</taxon>
        <taxon>Araneus</taxon>
    </lineage>
</organism>
<dbReference type="AlphaFoldDB" id="A0A4Y2LBI5"/>
<evidence type="ECO:0000313" key="3">
    <source>
        <dbReference type="Proteomes" id="UP000499080"/>
    </source>
</evidence>
<dbReference type="Proteomes" id="UP000499080">
    <property type="component" value="Unassembled WGS sequence"/>
</dbReference>
<name>A0A4Y2LBI5_ARAVE</name>
<proteinExistence type="predicted"/>
<evidence type="ECO:0000256" key="1">
    <source>
        <dbReference type="SAM" id="MobiDB-lite"/>
    </source>
</evidence>
<dbReference type="EMBL" id="BGPR01117875">
    <property type="protein sequence ID" value="GBN11187.1"/>
    <property type="molecule type" value="Genomic_DNA"/>
</dbReference>
<evidence type="ECO:0000313" key="2">
    <source>
        <dbReference type="EMBL" id="GBN11187.1"/>
    </source>
</evidence>